<evidence type="ECO:0000256" key="7">
    <source>
        <dbReference type="ARBA" id="ARBA00022729"/>
    </source>
</evidence>
<accession>D9WE52</accession>
<dbReference type="Proteomes" id="UP000003963">
    <property type="component" value="Unassembled WGS sequence"/>
</dbReference>
<evidence type="ECO:0000256" key="12">
    <source>
        <dbReference type="SAM" id="Phobius"/>
    </source>
</evidence>
<evidence type="ECO:0000256" key="2">
    <source>
        <dbReference type="ARBA" id="ARBA00001913"/>
    </source>
</evidence>
<proteinExistence type="inferred from homology"/>
<keyword evidence="6 10" id="KW-0964">Secreted</keyword>
<protein>
    <recommendedName>
        <fullName evidence="5 10">Pectate lyase</fullName>
        <ecNumber evidence="5 10">4.2.2.2</ecNumber>
    </recommendedName>
</protein>
<keyword evidence="14" id="KW-1185">Reference proteome</keyword>
<evidence type="ECO:0000256" key="3">
    <source>
        <dbReference type="ARBA" id="ARBA00004613"/>
    </source>
</evidence>
<dbReference type="EMBL" id="GG657754">
    <property type="protein sequence ID" value="EFL23091.1"/>
    <property type="molecule type" value="Genomic_DNA"/>
</dbReference>
<evidence type="ECO:0000313" key="13">
    <source>
        <dbReference type="EMBL" id="EFL23091.1"/>
    </source>
</evidence>
<dbReference type="PANTHER" id="PTHR33407">
    <property type="entry name" value="PECTATE LYASE F-RELATED"/>
    <property type="match status" value="1"/>
</dbReference>
<organism evidence="13 14">
    <name type="scientific">Streptomyces himastatinicus ATCC 53653</name>
    <dbReference type="NCBI Taxonomy" id="457427"/>
    <lineage>
        <taxon>Bacteria</taxon>
        <taxon>Bacillati</taxon>
        <taxon>Actinomycetota</taxon>
        <taxon>Actinomycetes</taxon>
        <taxon>Kitasatosporales</taxon>
        <taxon>Streptomycetaceae</taxon>
        <taxon>Streptomyces</taxon>
        <taxon>Streptomyces violaceusniger group</taxon>
    </lineage>
</organism>
<evidence type="ECO:0000256" key="11">
    <source>
        <dbReference type="SAM" id="MobiDB-lite"/>
    </source>
</evidence>
<keyword evidence="9 10" id="KW-0456">Lyase</keyword>
<evidence type="ECO:0000256" key="8">
    <source>
        <dbReference type="ARBA" id="ARBA00022837"/>
    </source>
</evidence>
<dbReference type="InterPro" id="IPR012334">
    <property type="entry name" value="Pectin_lyas_fold"/>
</dbReference>
<evidence type="ECO:0000256" key="4">
    <source>
        <dbReference type="ARBA" id="ARBA00006463"/>
    </source>
</evidence>
<evidence type="ECO:0000256" key="1">
    <source>
        <dbReference type="ARBA" id="ARBA00000695"/>
    </source>
</evidence>
<keyword evidence="12" id="KW-0812">Transmembrane</keyword>
<comment type="function">
    <text evidence="10">Catalyzes the depolymerization of both polygalacturonate and pectins of methyl esterification degree from 22 to 89%, with an endo mode of action. In contrast to the majority of pectate lyases, displays high activity on highly methylated pectins.</text>
</comment>
<keyword evidence="12" id="KW-0472">Membrane</keyword>
<comment type="catalytic activity">
    <reaction evidence="1 10">
        <text>Eliminative cleavage of (1-&gt;4)-alpha-D-galacturonan to give oligosaccharides with 4-deoxy-alpha-D-galact-4-enuronosyl groups at their non-reducing ends.</text>
        <dbReference type="EC" id="4.2.2.2"/>
    </reaction>
</comment>
<name>D9WE52_9ACTN</name>
<dbReference type="InterPro" id="IPR004898">
    <property type="entry name" value="Pectate_lyase_PlyH/PlyE-like"/>
</dbReference>
<dbReference type="InterPro" id="IPR011050">
    <property type="entry name" value="Pectin_lyase_fold/virulence"/>
</dbReference>
<feature type="region of interest" description="Disordered" evidence="11">
    <location>
        <begin position="80"/>
        <end position="100"/>
    </location>
</feature>
<evidence type="ECO:0000256" key="9">
    <source>
        <dbReference type="ARBA" id="ARBA00023239"/>
    </source>
</evidence>
<keyword evidence="7" id="KW-0732">Signal</keyword>
<dbReference type="AlphaFoldDB" id="D9WE52"/>
<dbReference type="Pfam" id="PF03211">
    <property type="entry name" value="Pectate_lyase"/>
    <property type="match status" value="1"/>
</dbReference>
<feature type="transmembrane region" description="Helical" evidence="12">
    <location>
        <begin position="54"/>
        <end position="75"/>
    </location>
</feature>
<reference evidence="13 14" key="1">
    <citation type="submission" date="2009-02" db="EMBL/GenBank/DDBJ databases">
        <title>Annotation of Streptomyces hygroscopicus strain ATCC 53653.</title>
        <authorList>
            <consortium name="The Broad Institute Genome Sequencing Platform"/>
            <consortium name="Broad Institute Microbial Sequencing Center"/>
            <person name="Fischbach M."/>
            <person name="Godfrey P."/>
            <person name="Ward D."/>
            <person name="Young S."/>
            <person name="Zeng Q."/>
            <person name="Koehrsen M."/>
            <person name="Alvarado L."/>
            <person name="Berlin A.M."/>
            <person name="Bochicchio J."/>
            <person name="Borenstein D."/>
            <person name="Chapman S.B."/>
            <person name="Chen Z."/>
            <person name="Engels R."/>
            <person name="Freedman E."/>
            <person name="Gellesch M."/>
            <person name="Goldberg J."/>
            <person name="Griggs A."/>
            <person name="Gujja S."/>
            <person name="Heilman E.R."/>
            <person name="Heiman D.I."/>
            <person name="Hepburn T.A."/>
            <person name="Howarth C."/>
            <person name="Jen D."/>
            <person name="Larson L."/>
            <person name="Lewis B."/>
            <person name="Mehta T."/>
            <person name="Park D."/>
            <person name="Pearson M."/>
            <person name="Richards J."/>
            <person name="Roberts A."/>
            <person name="Saif S."/>
            <person name="Shea T.D."/>
            <person name="Shenoy N."/>
            <person name="Sisk P."/>
            <person name="Stolte C."/>
            <person name="Sykes S.N."/>
            <person name="Thomson T."/>
            <person name="Walk T."/>
            <person name="White J."/>
            <person name="Yandava C."/>
            <person name="Straight P."/>
            <person name="Clardy J."/>
            <person name="Hung D."/>
            <person name="Kolter R."/>
            <person name="Mekalanos J."/>
            <person name="Walker S."/>
            <person name="Walsh C.T."/>
            <person name="Wieland-Brown L.C."/>
            <person name="Haas B."/>
            <person name="Nusbaum C."/>
            <person name="Birren B."/>
        </authorList>
    </citation>
    <scope>NUCLEOTIDE SEQUENCE [LARGE SCALE GENOMIC DNA]</scope>
    <source>
        <strain evidence="13 14">ATCC 53653</strain>
    </source>
</reference>
<keyword evidence="12" id="KW-1133">Transmembrane helix</keyword>
<dbReference type="STRING" id="457427.SSOG_02805"/>
<dbReference type="HOGENOM" id="CLU_044863_3_1_11"/>
<dbReference type="PANTHER" id="PTHR33407:SF9">
    <property type="entry name" value="PECTATE LYASE F-RELATED"/>
    <property type="match status" value="1"/>
</dbReference>
<dbReference type="GO" id="GO:0045490">
    <property type="term" value="P:pectin catabolic process"/>
    <property type="evidence" value="ECO:0007669"/>
    <property type="project" value="TreeGrafter"/>
</dbReference>
<dbReference type="Gene3D" id="2.160.20.10">
    <property type="entry name" value="Single-stranded right-handed beta-helix, Pectin lyase-like"/>
    <property type="match status" value="1"/>
</dbReference>
<evidence type="ECO:0000256" key="5">
    <source>
        <dbReference type="ARBA" id="ARBA00012272"/>
    </source>
</evidence>
<dbReference type="GO" id="GO:0005576">
    <property type="term" value="C:extracellular region"/>
    <property type="evidence" value="ECO:0007669"/>
    <property type="project" value="UniProtKB-SubCell"/>
</dbReference>
<gene>
    <name evidence="13" type="ORF">SSOG_02805</name>
</gene>
<keyword evidence="8 10" id="KW-0106">Calcium</keyword>
<comment type="cofactor">
    <cofactor evidence="2 10">
        <name>Ca(2+)</name>
        <dbReference type="ChEBI" id="CHEBI:29108"/>
    </cofactor>
</comment>
<evidence type="ECO:0000256" key="10">
    <source>
        <dbReference type="RuleBase" id="RU367009"/>
    </source>
</evidence>
<dbReference type="EC" id="4.2.2.2" evidence="5 10"/>
<sequence>MRSAARSVIFLRAGRQRLPVRRRLQGVHHPPTPPTEWIHMAPQHHRPRPTRKRALIGGLGAAALTIGAITAGTMLSSASASAEWPTPGDDKPVSSTQKVSGVVDGKMQRYIGEGELGDGGQDEGQPAMFELADGATLKNVVIGSPAADGIHCEGSCTLQNVWWEDVGEDAATFLGGANAKYTIEGGGARKADDKVFQHNGGGTLTIRDFAVQDFGKLYRSCGNCSEQQKRAVVVDGVEVTAPGTSLVGVNENFGDTAKLSNITIIGDSGKKIDPCVRFKGNDTGAEPEETGSGPDGKTCIYKESDISYK</sequence>
<evidence type="ECO:0000256" key="6">
    <source>
        <dbReference type="ARBA" id="ARBA00022525"/>
    </source>
</evidence>
<dbReference type="GO" id="GO:0030570">
    <property type="term" value="F:pectate lyase activity"/>
    <property type="evidence" value="ECO:0007669"/>
    <property type="project" value="UniProtKB-UniRule"/>
</dbReference>
<evidence type="ECO:0000313" key="14">
    <source>
        <dbReference type="Proteomes" id="UP000003963"/>
    </source>
</evidence>
<comment type="similarity">
    <text evidence="4 10">Belongs to the polysaccharide lyase 3 family.</text>
</comment>
<comment type="subcellular location">
    <subcellularLocation>
        <location evidence="3 10">Secreted</location>
    </subcellularLocation>
</comment>
<dbReference type="SUPFAM" id="SSF51126">
    <property type="entry name" value="Pectin lyase-like"/>
    <property type="match status" value="1"/>
</dbReference>